<sequence length="371" mass="44030">MNNGNKDILTYKDNKVNWSQLFEIAYISDYITKSDRINVSMIFFKKLTLLKGSDILYFNKKCKAEYKHKLQMLIKSLNLDLKGVRQYIQVLELCDGFSIEFSTELISFFPNIVIFKVCSLNYRYDLVNLINLLSNLEHLKGVELSTGYYAYPEEQNDKIIQFFKSLNSLKFLKSNYSIPLESPFLKIDQSFTKLNTLTILNDSLLANLQYCMPSLKRIDLPNYDVNEGLLANFIKLNPQLKRMDCKWHQTQIIQRMWSPYETISRKISDLESCECHRLFMSILHQHNIKYILNDYVFGGDLYINIVKVTWSGKDDVEVVRIYNSKFKEIEWTFCKGLSDVLVFNYYYYKFFEIDSPINNCYDMFDWKFVFN</sequence>
<dbReference type="Proteomes" id="UP000070444">
    <property type="component" value="Unassembled WGS sequence"/>
</dbReference>
<evidence type="ECO:0000313" key="1">
    <source>
        <dbReference type="EMBL" id="KXN70048.1"/>
    </source>
</evidence>
<organism evidence="1 2">
    <name type="scientific">Conidiobolus coronatus (strain ATCC 28846 / CBS 209.66 / NRRL 28638)</name>
    <name type="common">Delacroixia coronata</name>
    <dbReference type="NCBI Taxonomy" id="796925"/>
    <lineage>
        <taxon>Eukaryota</taxon>
        <taxon>Fungi</taxon>
        <taxon>Fungi incertae sedis</taxon>
        <taxon>Zoopagomycota</taxon>
        <taxon>Entomophthoromycotina</taxon>
        <taxon>Entomophthoromycetes</taxon>
        <taxon>Entomophthorales</taxon>
        <taxon>Ancylistaceae</taxon>
        <taxon>Conidiobolus</taxon>
    </lineage>
</organism>
<gene>
    <name evidence="1" type="ORF">CONCODRAFT_171103</name>
</gene>
<protein>
    <recommendedName>
        <fullName evidence="3">RNI-like protein</fullName>
    </recommendedName>
</protein>
<dbReference type="EMBL" id="KQ964514">
    <property type="protein sequence ID" value="KXN70048.1"/>
    <property type="molecule type" value="Genomic_DNA"/>
</dbReference>
<reference evidence="1 2" key="1">
    <citation type="journal article" date="2015" name="Genome Biol. Evol.">
        <title>Phylogenomic analyses indicate that early fungi evolved digesting cell walls of algal ancestors of land plants.</title>
        <authorList>
            <person name="Chang Y."/>
            <person name="Wang S."/>
            <person name="Sekimoto S."/>
            <person name="Aerts A.L."/>
            <person name="Choi C."/>
            <person name="Clum A."/>
            <person name="LaButti K.M."/>
            <person name="Lindquist E.A."/>
            <person name="Yee Ngan C."/>
            <person name="Ohm R.A."/>
            <person name="Salamov A.A."/>
            <person name="Grigoriev I.V."/>
            <person name="Spatafora J.W."/>
            <person name="Berbee M.L."/>
        </authorList>
    </citation>
    <scope>NUCLEOTIDE SEQUENCE [LARGE SCALE GENOMIC DNA]</scope>
    <source>
        <strain evidence="1 2">NRRL 28638</strain>
    </source>
</reference>
<keyword evidence="2" id="KW-1185">Reference proteome</keyword>
<evidence type="ECO:0008006" key="3">
    <source>
        <dbReference type="Google" id="ProtNLM"/>
    </source>
</evidence>
<accession>A0A137P4W6</accession>
<dbReference type="AlphaFoldDB" id="A0A137P4W6"/>
<dbReference type="InterPro" id="IPR032675">
    <property type="entry name" value="LRR_dom_sf"/>
</dbReference>
<proteinExistence type="predicted"/>
<name>A0A137P4W6_CONC2</name>
<dbReference type="Gene3D" id="3.80.10.10">
    <property type="entry name" value="Ribonuclease Inhibitor"/>
    <property type="match status" value="1"/>
</dbReference>
<evidence type="ECO:0000313" key="2">
    <source>
        <dbReference type="Proteomes" id="UP000070444"/>
    </source>
</evidence>